<organism evidence="3 4">
    <name type="scientific">Halonotius pteroides</name>
    <dbReference type="NCBI Taxonomy" id="268735"/>
    <lineage>
        <taxon>Archaea</taxon>
        <taxon>Methanobacteriati</taxon>
        <taxon>Methanobacteriota</taxon>
        <taxon>Stenosarchaea group</taxon>
        <taxon>Halobacteria</taxon>
        <taxon>Halobacteriales</taxon>
        <taxon>Haloferacaceae</taxon>
        <taxon>Halonotius</taxon>
    </lineage>
</organism>
<gene>
    <name evidence="3" type="ORF">DP106_11305</name>
</gene>
<protein>
    <recommendedName>
        <fullName evidence="2">DUF8139 domain-containing protein</fullName>
    </recommendedName>
</protein>
<name>A0A3A6PXX8_9EURY</name>
<feature type="domain" description="DUF8139" evidence="2">
    <location>
        <begin position="1"/>
        <end position="74"/>
    </location>
</feature>
<proteinExistence type="predicted"/>
<keyword evidence="4" id="KW-1185">Reference proteome</keyword>
<evidence type="ECO:0000256" key="1">
    <source>
        <dbReference type="SAM" id="MobiDB-lite"/>
    </source>
</evidence>
<accession>A0A3A6PXX8</accession>
<dbReference type="OrthoDB" id="56871at2157"/>
<dbReference type="EMBL" id="QMDW01000017">
    <property type="protein sequence ID" value="RJX48720.1"/>
    <property type="molecule type" value="Genomic_DNA"/>
</dbReference>
<dbReference type="RefSeq" id="WP_120085377.1">
    <property type="nucleotide sequence ID" value="NZ_QMDW01000017.1"/>
</dbReference>
<feature type="region of interest" description="Disordered" evidence="1">
    <location>
        <begin position="1"/>
        <end position="29"/>
    </location>
</feature>
<dbReference type="InterPro" id="IPR058452">
    <property type="entry name" value="DUF8139"/>
</dbReference>
<evidence type="ECO:0000313" key="4">
    <source>
        <dbReference type="Proteomes" id="UP000281564"/>
    </source>
</evidence>
<reference evidence="3 4" key="1">
    <citation type="submission" date="2018-06" db="EMBL/GenBank/DDBJ databases">
        <title>Halonotius sp. F13-13 a new haloarchaeeon isolated from a solar saltern from Isla Cristina, Huelva, Spain.</title>
        <authorList>
            <person name="Duran-Viseras A."/>
            <person name="Sanchez-Porro C."/>
            <person name="Ventosa A."/>
        </authorList>
    </citation>
    <scope>NUCLEOTIDE SEQUENCE [LARGE SCALE GENOMIC DNA]</scope>
    <source>
        <strain evidence="3 4">CECT 7525</strain>
    </source>
</reference>
<evidence type="ECO:0000313" key="3">
    <source>
        <dbReference type="EMBL" id="RJX48720.1"/>
    </source>
</evidence>
<dbReference type="AlphaFoldDB" id="A0A3A6PXX8"/>
<evidence type="ECO:0000259" key="2">
    <source>
        <dbReference type="Pfam" id="PF26460"/>
    </source>
</evidence>
<sequence>MAEFSTGDTVRIDIPDETDPDHDSYHGGHGRIIDVVKGEITTITGEQIEEPRYRIRLSDGEELELPAHAIRPPIQ</sequence>
<dbReference type="Pfam" id="PF26460">
    <property type="entry name" value="DUF8139"/>
    <property type="match status" value="1"/>
</dbReference>
<dbReference type="Proteomes" id="UP000281564">
    <property type="component" value="Unassembled WGS sequence"/>
</dbReference>
<comment type="caution">
    <text evidence="3">The sequence shown here is derived from an EMBL/GenBank/DDBJ whole genome shotgun (WGS) entry which is preliminary data.</text>
</comment>